<keyword evidence="2" id="KW-1185">Reference proteome</keyword>
<sequence>MVTFLWFRSSDRHHSFTFYDYEAWFTWEFIWASQINNLKGHTYLWLVPREYKGLWFITSILQQRRSL</sequence>
<gene>
    <name evidence="1" type="ORF">BSTOLATCC_MIC56051</name>
</gene>
<evidence type="ECO:0000313" key="2">
    <source>
        <dbReference type="Proteomes" id="UP001162131"/>
    </source>
</evidence>
<dbReference type="EMBL" id="CAJZBQ010000054">
    <property type="protein sequence ID" value="CAG9332271.1"/>
    <property type="molecule type" value="Genomic_DNA"/>
</dbReference>
<protein>
    <submittedName>
        <fullName evidence="1">Uncharacterized protein</fullName>
    </submittedName>
</protein>
<accession>A0AAU9K514</accession>
<comment type="caution">
    <text evidence="1">The sequence shown here is derived from an EMBL/GenBank/DDBJ whole genome shotgun (WGS) entry which is preliminary data.</text>
</comment>
<dbReference type="AlphaFoldDB" id="A0AAU9K514"/>
<evidence type="ECO:0000313" key="1">
    <source>
        <dbReference type="EMBL" id="CAG9332271.1"/>
    </source>
</evidence>
<name>A0AAU9K514_9CILI</name>
<organism evidence="1 2">
    <name type="scientific">Blepharisma stoltei</name>
    <dbReference type="NCBI Taxonomy" id="1481888"/>
    <lineage>
        <taxon>Eukaryota</taxon>
        <taxon>Sar</taxon>
        <taxon>Alveolata</taxon>
        <taxon>Ciliophora</taxon>
        <taxon>Postciliodesmatophora</taxon>
        <taxon>Heterotrichea</taxon>
        <taxon>Heterotrichida</taxon>
        <taxon>Blepharismidae</taxon>
        <taxon>Blepharisma</taxon>
    </lineage>
</organism>
<proteinExistence type="predicted"/>
<dbReference type="Proteomes" id="UP001162131">
    <property type="component" value="Unassembled WGS sequence"/>
</dbReference>
<reference evidence="1" key="1">
    <citation type="submission" date="2021-09" db="EMBL/GenBank/DDBJ databases">
        <authorList>
            <consortium name="AG Swart"/>
            <person name="Singh M."/>
            <person name="Singh A."/>
            <person name="Seah K."/>
            <person name="Emmerich C."/>
        </authorList>
    </citation>
    <scope>NUCLEOTIDE SEQUENCE</scope>
    <source>
        <strain evidence="1">ATCC30299</strain>
    </source>
</reference>